<feature type="transmembrane region" description="Helical" evidence="6">
    <location>
        <begin position="188"/>
        <end position="207"/>
    </location>
</feature>
<dbReference type="InterPro" id="IPR020846">
    <property type="entry name" value="MFS_dom"/>
</dbReference>
<feature type="transmembrane region" description="Helical" evidence="6">
    <location>
        <begin position="157"/>
        <end position="176"/>
    </location>
</feature>
<evidence type="ECO:0000256" key="5">
    <source>
        <dbReference type="ARBA" id="ARBA00023136"/>
    </source>
</evidence>
<feature type="transmembrane region" description="Helical" evidence="6">
    <location>
        <begin position="334"/>
        <end position="351"/>
    </location>
</feature>
<dbReference type="Proteomes" id="UP000236546">
    <property type="component" value="Unassembled WGS sequence"/>
</dbReference>
<dbReference type="EMBL" id="MTYH01000073">
    <property type="protein sequence ID" value="PNP40003.1"/>
    <property type="molecule type" value="Genomic_DNA"/>
</dbReference>
<dbReference type="Gene3D" id="1.20.1250.20">
    <property type="entry name" value="MFS general substrate transporter like domains"/>
    <property type="match status" value="2"/>
</dbReference>
<keyword evidence="5 6" id="KW-0472">Membrane</keyword>
<dbReference type="Pfam" id="PF07690">
    <property type="entry name" value="MFS_1"/>
    <property type="match status" value="1"/>
</dbReference>
<dbReference type="FunFam" id="1.20.1250.20:FF:000511">
    <property type="entry name" value="MFS general substrate transporter"/>
    <property type="match status" value="1"/>
</dbReference>
<feature type="transmembrane region" description="Helical" evidence="6">
    <location>
        <begin position="126"/>
        <end position="145"/>
    </location>
</feature>
<feature type="transmembrane region" description="Helical" evidence="6">
    <location>
        <begin position="293"/>
        <end position="314"/>
    </location>
</feature>
<evidence type="ECO:0000256" key="6">
    <source>
        <dbReference type="SAM" id="Phobius"/>
    </source>
</evidence>
<feature type="transmembrane region" description="Helical" evidence="6">
    <location>
        <begin position="219"/>
        <end position="241"/>
    </location>
</feature>
<dbReference type="OrthoDB" id="3639251at2759"/>
<dbReference type="InterPro" id="IPR011701">
    <property type="entry name" value="MFS"/>
</dbReference>
<proteinExistence type="predicted"/>
<evidence type="ECO:0000256" key="3">
    <source>
        <dbReference type="ARBA" id="ARBA00022692"/>
    </source>
</evidence>
<reference evidence="8 9" key="1">
    <citation type="submission" date="2017-02" db="EMBL/GenBank/DDBJ databases">
        <title>Genomes of Trichoderma spp. with biocontrol activity.</title>
        <authorList>
            <person name="Gardiner D."/>
            <person name="Kazan K."/>
            <person name="Vos C."/>
            <person name="Harvey P."/>
        </authorList>
    </citation>
    <scope>NUCLEOTIDE SEQUENCE [LARGE SCALE GENOMIC DNA]</scope>
    <source>
        <strain evidence="8 9">A5MH</strain>
    </source>
</reference>
<feature type="transmembrane region" description="Helical" evidence="6">
    <location>
        <begin position="450"/>
        <end position="470"/>
    </location>
</feature>
<evidence type="ECO:0000256" key="4">
    <source>
        <dbReference type="ARBA" id="ARBA00022989"/>
    </source>
</evidence>
<sequence length="501" mass="55948">MSKEAPHLECEKQDLEYSHIDNPMKDSESNKHDVVVLEDDDFGFTQAEQRSIIRRIDRRLVITVGAMYCISLMDRTNMSAANIAGMGVELNLINNRYNIANLVFFTTYVVFQPPSTILIRKIGPRLHLAFITLLWGGVMIGMGFVKNFEQLAALRTVLGVLEAGFFPSCVYLLSTWYTRYEVGKRYSVFYLVGCVASAFSGILAYGLMQLNGREGLSGWRWIFIIEGTLTCALGIAGYWLLVDFPDSTRLTWSFLGQKEREWIVHRIQRDRGDTQVPPFNLKKFLGSGLDWKVWAYAMMFFNTTTLTYALAYTLPLILTKELHFSVGESQCLVAPPYAFAGIVMFAAAYAGDKLRVRGPIIIFNMVLCLIGLPIMGWAPHAGARYFGIFLVTAGANSNVPSIMAFQANNVRGQWKRAFCSATLVGFGGLGGIAGSLVFRTQDAATGYKPGMYTCITTAFLNIILVGLTGLDFRRLNRKADEQGIALEAHDEDASPDFRYTY</sequence>
<dbReference type="FunFam" id="1.20.1250.20:FF:000409">
    <property type="entry name" value="MFS general substrate transporter"/>
    <property type="match status" value="1"/>
</dbReference>
<feature type="transmembrane region" description="Helical" evidence="6">
    <location>
        <begin position="385"/>
        <end position="405"/>
    </location>
</feature>
<dbReference type="GO" id="GO:0022857">
    <property type="term" value="F:transmembrane transporter activity"/>
    <property type="evidence" value="ECO:0007669"/>
    <property type="project" value="InterPro"/>
</dbReference>
<comment type="subcellular location">
    <subcellularLocation>
        <location evidence="1">Membrane</location>
        <topology evidence="1">Multi-pass membrane protein</topology>
    </subcellularLocation>
</comment>
<dbReference type="SUPFAM" id="SSF103473">
    <property type="entry name" value="MFS general substrate transporter"/>
    <property type="match status" value="1"/>
</dbReference>
<evidence type="ECO:0000313" key="9">
    <source>
        <dbReference type="Proteomes" id="UP000236546"/>
    </source>
</evidence>
<feature type="transmembrane region" description="Helical" evidence="6">
    <location>
        <begin position="358"/>
        <end position="379"/>
    </location>
</feature>
<evidence type="ECO:0000313" key="8">
    <source>
        <dbReference type="EMBL" id="PNP40003.1"/>
    </source>
</evidence>
<dbReference type="PANTHER" id="PTHR43791:SF47">
    <property type="entry name" value="MAJOR FACILITATOR SUPERFAMILY (MFS) PROFILE DOMAIN-CONTAINING PROTEIN-RELATED"/>
    <property type="match status" value="1"/>
</dbReference>
<dbReference type="GO" id="GO:0016020">
    <property type="term" value="C:membrane"/>
    <property type="evidence" value="ECO:0007669"/>
    <property type="project" value="UniProtKB-SubCell"/>
</dbReference>
<comment type="caution">
    <text evidence="8">The sequence shown here is derived from an EMBL/GenBank/DDBJ whole genome shotgun (WGS) entry which is preliminary data.</text>
</comment>
<dbReference type="AlphaFoldDB" id="A0A2K0T393"/>
<keyword evidence="4 6" id="KW-1133">Transmembrane helix</keyword>
<dbReference type="PROSITE" id="PS50850">
    <property type="entry name" value="MFS"/>
    <property type="match status" value="1"/>
</dbReference>
<dbReference type="InterPro" id="IPR036259">
    <property type="entry name" value="MFS_trans_sf"/>
</dbReference>
<gene>
    <name evidence="8" type="ORF">TGAMA5MH_07925</name>
</gene>
<dbReference type="PANTHER" id="PTHR43791">
    <property type="entry name" value="PERMEASE-RELATED"/>
    <property type="match status" value="1"/>
</dbReference>
<keyword evidence="3 6" id="KW-0812">Transmembrane</keyword>
<evidence type="ECO:0000256" key="1">
    <source>
        <dbReference type="ARBA" id="ARBA00004141"/>
    </source>
</evidence>
<feature type="transmembrane region" description="Helical" evidence="6">
    <location>
        <begin position="98"/>
        <end position="119"/>
    </location>
</feature>
<accession>A0A2K0T393</accession>
<protein>
    <recommendedName>
        <fullName evidence="7">Major facilitator superfamily (MFS) profile domain-containing protein</fullName>
    </recommendedName>
</protein>
<evidence type="ECO:0000256" key="2">
    <source>
        <dbReference type="ARBA" id="ARBA00022448"/>
    </source>
</evidence>
<keyword evidence="2" id="KW-0813">Transport</keyword>
<name>A0A2K0T393_9HYPO</name>
<feature type="transmembrane region" description="Helical" evidence="6">
    <location>
        <begin position="417"/>
        <end position="438"/>
    </location>
</feature>
<feature type="transmembrane region" description="Helical" evidence="6">
    <location>
        <begin position="60"/>
        <end position="78"/>
    </location>
</feature>
<organism evidence="8 9">
    <name type="scientific">Trichoderma gamsii</name>
    <dbReference type="NCBI Taxonomy" id="398673"/>
    <lineage>
        <taxon>Eukaryota</taxon>
        <taxon>Fungi</taxon>
        <taxon>Dikarya</taxon>
        <taxon>Ascomycota</taxon>
        <taxon>Pezizomycotina</taxon>
        <taxon>Sordariomycetes</taxon>
        <taxon>Hypocreomycetidae</taxon>
        <taxon>Hypocreales</taxon>
        <taxon>Hypocreaceae</taxon>
        <taxon>Trichoderma</taxon>
    </lineage>
</organism>
<feature type="domain" description="Major facilitator superfamily (MFS) profile" evidence="7">
    <location>
        <begin position="60"/>
        <end position="473"/>
    </location>
</feature>
<evidence type="ECO:0000259" key="7">
    <source>
        <dbReference type="PROSITE" id="PS50850"/>
    </source>
</evidence>